<dbReference type="Gene3D" id="3.40.630.10">
    <property type="entry name" value="Zn peptidases"/>
    <property type="match status" value="2"/>
</dbReference>
<feature type="domain" description="Peptidase M20 dimerisation" evidence="1">
    <location>
        <begin position="200"/>
        <end position="290"/>
    </location>
</feature>
<evidence type="ECO:0000313" key="3">
    <source>
        <dbReference type="Proteomes" id="UP000077875"/>
    </source>
</evidence>
<dbReference type="NCBIfam" id="TIGR01891">
    <property type="entry name" value="amidohydrolases"/>
    <property type="match status" value="1"/>
</dbReference>
<dbReference type="AlphaFoldDB" id="A0A172YII0"/>
<dbReference type="RefSeq" id="WP_064123818.1">
    <property type="nucleotide sequence ID" value="NZ_CP015243.1"/>
</dbReference>
<evidence type="ECO:0000259" key="1">
    <source>
        <dbReference type="Pfam" id="PF07687"/>
    </source>
</evidence>
<accession>A0A172YII0</accession>
<dbReference type="SUPFAM" id="SSF55031">
    <property type="entry name" value="Bacterial exopeptidase dimerisation domain"/>
    <property type="match status" value="1"/>
</dbReference>
<dbReference type="EMBL" id="CP015243">
    <property type="protein sequence ID" value="ANF58962.1"/>
    <property type="molecule type" value="Genomic_DNA"/>
</dbReference>
<evidence type="ECO:0000313" key="2">
    <source>
        <dbReference type="EMBL" id="ANF58962.1"/>
    </source>
</evidence>
<sequence>MNQPFDIDPTARHLENLVEAKRERFIDAADRVWESAETRFEEHRSQQTLCELLEAEGFQLERGVGGIDTAFIASFGQGEPVIALLGEYDALAGLSQAGAESAPRALTPNGNGHGCGHNLLGVAALAGAVAARDWLLEQGLIGAGRSGTLRFYGCPGEEGGSGKTFMVREGLFDDVDLALTWHPNTMTCVFSQPTLANIQAYFRFKGRSAHAAASPHLGRSALDAVELMNVGANYLREHILPEARLHYSLTQTGGASPNVVQADAEVLYLVRAPEMEETQEIFERLEQIAQGAALMTGTQVEMRFDKACSNYLPNRTLEDRLYAQLQRFGAPDFDDRDREFAARIHATLGADQRAANLAEIRRLAGPEGRAYLKRLEGRPLAEEVLPYAVGTGLMFGSTDVGDVSWKVPTAQCFVTCLALGTPLHTWQVVSQGRSSLGHKGMLQAAKVLAATAVEAFTDEALRRRARAELDEALEERPYRCPIPAGISPSPLS</sequence>
<dbReference type="GO" id="GO:0071713">
    <property type="term" value="F:para-aminobenzoyl-glutamate hydrolase activity"/>
    <property type="evidence" value="ECO:0007669"/>
    <property type="project" value="TreeGrafter"/>
</dbReference>
<dbReference type="GO" id="GO:0046657">
    <property type="term" value="P:folic acid catabolic process"/>
    <property type="evidence" value="ECO:0007669"/>
    <property type="project" value="TreeGrafter"/>
</dbReference>
<reference evidence="2 3" key="1">
    <citation type="submission" date="2016-04" db="EMBL/GenBank/DDBJ databases">
        <title>Complete Genome Sequence of Halotalea alkalilenta IHB B 13600.</title>
        <authorList>
            <person name="Swarnkar M.K."/>
            <person name="Sharma A."/>
            <person name="Kaushal K."/>
            <person name="Soni R."/>
            <person name="Rana S."/>
            <person name="Singh A.K."/>
            <person name="Gulati A."/>
        </authorList>
    </citation>
    <scope>NUCLEOTIDE SEQUENCE [LARGE SCALE GENOMIC DNA]</scope>
    <source>
        <strain evidence="2 3">IHB B 13600</strain>
    </source>
</reference>
<keyword evidence="2" id="KW-0378">Hydrolase</keyword>
<protein>
    <submittedName>
        <fullName evidence="2">Amidohydrolase</fullName>
    </submittedName>
</protein>
<organism evidence="2 3">
    <name type="scientific">Halotalea alkalilenta</name>
    <dbReference type="NCBI Taxonomy" id="376489"/>
    <lineage>
        <taxon>Bacteria</taxon>
        <taxon>Pseudomonadati</taxon>
        <taxon>Pseudomonadota</taxon>
        <taxon>Gammaproteobacteria</taxon>
        <taxon>Oceanospirillales</taxon>
        <taxon>Halomonadaceae</taxon>
        <taxon>Halotalea</taxon>
    </lineage>
</organism>
<keyword evidence="3" id="KW-1185">Reference proteome</keyword>
<dbReference type="InterPro" id="IPR036264">
    <property type="entry name" value="Bact_exopeptidase_dim_dom"/>
</dbReference>
<dbReference type="SUPFAM" id="SSF53187">
    <property type="entry name" value="Zn-dependent exopeptidases"/>
    <property type="match status" value="1"/>
</dbReference>
<gene>
    <name evidence="2" type="ORF">A5892_17060</name>
</gene>
<dbReference type="Gene3D" id="3.30.70.360">
    <property type="match status" value="1"/>
</dbReference>
<dbReference type="Proteomes" id="UP000077875">
    <property type="component" value="Chromosome"/>
</dbReference>
<dbReference type="PANTHER" id="PTHR30575:SF0">
    <property type="entry name" value="XAA-ARG DIPEPTIDASE"/>
    <property type="match status" value="1"/>
</dbReference>
<dbReference type="PIRSF" id="PIRSF037227">
    <property type="entry name" value="Aminobenzoyl-glu_utiliz_pB"/>
    <property type="match status" value="1"/>
</dbReference>
<dbReference type="GO" id="GO:0005737">
    <property type="term" value="C:cytoplasm"/>
    <property type="evidence" value="ECO:0007669"/>
    <property type="project" value="TreeGrafter"/>
</dbReference>
<dbReference type="CDD" id="cd05673">
    <property type="entry name" value="M20_Acy1L2_AbgB"/>
    <property type="match status" value="1"/>
</dbReference>
<dbReference type="InterPro" id="IPR017145">
    <property type="entry name" value="Aminobenzoyl-glu_utiliz_pB"/>
</dbReference>
<proteinExistence type="predicted"/>
<dbReference type="InterPro" id="IPR017439">
    <property type="entry name" value="Amidohydrolase"/>
</dbReference>
<dbReference type="Pfam" id="PF07687">
    <property type="entry name" value="M20_dimer"/>
    <property type="match status" value="1"/>
</dbReference>
<dbReference type="KEGG" id="haa:A5892_17060"/>
<dbReference type="FunFam" id="3.30.70.360:FF:000004">
    <property type="entry name" value="Peptidase M20 domain-containing protein 2"/>
    <property type="match status" value="1"/>
</dbReference>
<dbReference type="InterPro" id="IPR011650">
    <property type="entry name" value="Peptidase_M20_dimer"/>
</dbReference>
<name>A0A172YII0_9GAMM</name>
<dbReference type="InterPro" id="IPR052030">
    <property type="entry name" value="Peptidase_M20/M20A_hydrolases"/>
</dbReference>
<dbReference type="PANTHER" id="PTHR30575">
    <property type="entry name" value="PEPTIDASE M20"/>
    <property type="match status" value="1"/>
</dbReference>
<dbReference type="GO" id="GO:0016805">
    <property type="term" value="F:dipeptidase activity"/>
    <property type="evidence" value="ECO:0007669"/>
    <property type="project" value="TreeGrafter"/>
</dbReference>